<dbReference type="InterPro" id="IPR016024">
    <property type="entry name" value="ARM-type_fold"/>
</dbReference>
<gene>
    <name evidence="2" type="ORF">GT019_31245</name>
</gene>
<comment type="caution">
    <text evidence="2">The sequence shown here is derived from an EMBL/GenBank/DDBJ whole genome shotgun (WGS) entry which is preliminary data.</text>
</comment>
<evidence type="ECO:0000313" key="3">
    <source>
        <dbReference type="Proteomes" id="UP000665561"/>
    </source>
</evidence>
<keyword evidence="1" id="KW-0175">Coiled coil</keyword>
<proteinExistence type="predicted"/>
<sequence>MDRIRLEQALKSSDLKEASSVLSEVSRYKDEEVVLILIDHLRNTENTILRNEIAIALSDMRNQLALEPIIELLKDPKTLGNRGTLLFALRPFDFSAHLELLVDFLINGSFEVRHESKHLLKLSDFRIPEDLIMKIKEAIEDFEDRIELLSESLDELVDNK</sequence>
<reference evidence="2 3" key="1">
    <citation type="submission" date="2020-01" db="EMBL/GenBank/DDBJ databases">
        <title>Paenibacillus soybeanensis sp. nov. isolated from the nodules of soybean (Glycine max(L.) Merr).</title>
        <authorList>
            <person name="Wang H."/>
        </authorList>
    </citation>
    <scope>NUCLEOTIDE SEQUENCE [LARGE SCALE GENOMIC DNA]</scope>
    <source>
        <strain evidence="2 3">T1</strain>
    </source>
</reference>
<dbReference type="Gene3D" id="1.25.10.10">
    <property type="entry name" value="Leucine-rich Repeat Variant"/>
    <property type="match status" value="1"/>
</dbReference>
<dbReference type="Proteomes" id="UP000665561">
    <property type="component" value="Unassembled WGS sequence"/>
</dbReference>
<organism evidence="2 3">
    <name type="scientific">Paenibacillus glycinis</name>
    <dbReference type="NCBI Taxonomy" id="2697035"/>
    <lineage>
        <taxon>Bacteria</taxon>
        <taxon>Bacillati</taxon>
        <taxon>Bacillota</taxon>
        <taxon>Bacilli</taxon>
        <taxon>Bacillales</taxon>
        <taxon>Paenibacillaceae</taxon>
        <taxon>Paenibacillus</taxon>
    </lineage>
</organism>
<evidence type="ECO:0000313" key="2">
    <source>
        <dbReference type="EMBL" id="NBD28359.1"/>
    </source>
</evidence>
<evidence type="ECO:0008006" key="4">
    <source>
        <dbReference type="Google" id="ProtNLM"/>
    </source>
</evidence>
<dbReference type="SUPFAM" id="SSF48371">
    <property type="entry name" value="ARM repeat"/>
    <property type="match status" value="1"/>
</dbReference>
<name>A0ABW9Y042_9BACL</name>
<dbReference type="InterPro" id="IPR011989">
    <property type="entry name" value="ARM-like"/>
</dbReference>
<dbReference type="EMBL" id="JAAAMV010000041">
    <property type="protein sequence ID" value="NBD28359.1"/>
    <property type="molecule type" value="Genomic_DNA"/>
</dbReference>
<feature type="coiled-coil region" evidence="1">
    <location>
        <begin position="132"/>
        <end position="159"/>
    </location>
</feature>
<accession>A0ABW9Y042</accession>
<keyword evidence="3" id="KW-1185">Reference proteome</keyword>
<dbReference type="RefSeq" id="WP_161747358.1">
    <property type="nucleotide sequence ID" value="NZ_JAAAMV010000041.1"/>
</dbReference>
<protein>
    <recommendedName>
        <fullName evidence="4">HEAT repeat domain-containing protein</fullName>
    </recommendedName>
</protein>
<evidence type="ECO:0000256" key="1">
    <source>
        <dbReference type="SAM" id="Coils"/>
    </source>
</evidence>